<dbReference type="InterPro" id="IPR013238">
    <property type="entry name" value="RNA_pol_III_Rbc25"/>
</dbReference>
<dbReference type="SUPFAM" id="SSF50249">
    <property type="entry name" value="Nucleic acid-binding proteins"/>
    <property type="match status" value="1"/>
</dbReference>
<feature type="compositionally biased region" description="Basic and acidic residues" evidence="6">
    <location>
        <begin position="151"/>
        <end position="169"/>
    </location>
</feature>
<dbReference type="GO" id="GO:0006384">
    <property type="term" value="P:transcription initiation at RNA polymerase III promoter"/>
    <property type="evidence" value="ECO:0007669"/>
    <property type="project" value="TreeGrafter"/>
</dbReference>
<name>A0A7S1D3G6_CYCTE</name>
<dbReference type="CDD" id="cd04330">
    <property type="entry name" value="RNAP_III_Rpc25_N"/>
    <property type="match status" value="1"/>
</dbReference>
<feature type="domain" description="RNA polymerase III subunit Rpc25" evidence="8">
    <location>
        <begin position="84"/>
        <end position="292"/>
    </location>
</feature>
<proteinExistence type="inferred from homology"/>
<feature type="compositionally biased region" description="Acidic residues" evidence="6">
    <location>
        <begin position="134"/>
        <end position="149"/>
    </location>
</feature>
<dbReference type="PANTHER" id="PTHR12709">
    <property type="entry name" value="DNA-DIRECTED RNA POLYMERASE II, III"/>
    <property type="match status" value="1"/>
</dbReference>
<feature type="region of interest" description="Disordered" evidence="6">
    <location>
        <begin position="245"/>
        <end position="265"/>
    </location>
</feature>
<dbReference type="Pfam" id="PF03876">
    <property type="entry name" value="SHS2_Rpb7-N"/>
    <property type="match status" value="1"/>
</dbReference>
<gene>
    <name evidence="9" type="ORF">CTEN0397_LOCUS6205</name>
</gene>
<dbReference type="InterPro" id="IPR012340">
    <property type="entry name" value="NA-bd_OB-fold"/>
</dbReference>
<feature type="domain" description="RNA polymerase Rpb7-like N-terminal" evidence="7">
    <location>
        <begin position="9"/>
        <end position="65"/>
    </location>
</feature>
<dbReference type="InterPro" id="IPR005576">
    <property type="entry name" value="Rpb7-like_N"/>
</dbReference>
<dbReference type="Gene3D" id="2.40.50.140">
    <property type="entry name" value="Nucleic acid-binding proteins"/>
    <property type="match status" value="1"/>
</dbReference>
<keyword evidence="4" id="KW-0804">Transcription</keyword>
<evidence type="ECO:0000259" key="8">
    <source>
        <dbReference type="Pfam" id="PF08292"/>
    </source>
</evidence>
<evidence type="ECO:0000256" key="3">
    <source>
        <dbReference type="ARBA" id="ARBA00022478"/>
    </source>
</evidence>
<dbReference type="GO" id="GO:0005666">
    <property type="term" value="C:RNA polymerase III complex"/>
    <property type="evidence" value="ECO:0007669"/>
    <property type="project" value="TreeGrafter"/>
</dbReference>
<reference evidence="9" key="1">
    <citation type="submission" date="2021-01" db="EMBL/GenBank/DDBJ databases">
        <authorList>
            <person name="Corre E."/>
            <person name="Pelletier E."/>
            <person name="Niang G."/>
            <person name="Scheremetjew M."/>
            <person name="Finn R."/>
            <person name="Kale V."/>
            <person name="Holt S."/>
            <person name="Cochrane G."/>
            <person name="Meng A."/>
            <person name="Brown T."/>
            <person name="Cohen L."/>
        </authorList>
    </citation>
    <scope>NUCLEOTIDE SEQUENCE</scope>
    <source>
        <strain evidence="9">ECT3854</strain>
    </source>
</reference>
<feature type="region of interest" description="Disordered" evidence="6">
    <location>
        <begin position="289"/>
        <end position="332"/>
    </location>
</feature>
<evidence type="ECO:0000256" key="2">
    <source>
        <dbReference type="ARBA" id="ARBA00009307"/>
    </source>
</evidence>
<evidence type="ECO:0000259" key="7">
    <source>
        <dbReference type="Pfam" id="PF03876"/>
    </source>
</evidence>
<dbReference type="AlphaFoldDB" id="A0A7S1D3G6"/>
<dbReference type="Pfam" id="PF08292">
    <property type="entry name" value="RNA_pol_Rbc25"/>
    <property type="match status" value="1"/>
</dbReference>
<accession>A0A7S1D3G6</accession>
<dbReference type="InterPro" id="IPR036898">
    <property type="entry name" value="RNA_pol_Rpb7-like_N_sf"/>
</dbReference>
<feature type="compositionally biased region" description="Acidic residues" evidence="6">
    <location>
        <begin position="170"/>
        <end position="191"/>
    </location>
</feature>
<evidence type="ECO:0000256" key="5">
    <source>
        <dbReference type="ARBA" id="ARBA00023242"/>
    </source>
</evidence>
<dbReference type="SUPFAM" id="SSF88798">
    <property type="entry name" value="N-terminal, heterodimerisation domain of RBP7 (RpoE)"/>
    <property type="match status" value="1"/>
</dbReference>
<comment type="similarity">
    <text evidence="2">Belongs to the eukaryotic RPB7/RPC8 RNA polymerase subunit family.</text>
</comment>
<evidence type="ECO:0000313" key="9">
    <source>
        <dbReference type="EMBL" id="CAD8935171.1"/>
    </source>
</evidence>
<dbReference type="InterPro" id="IPR045113">
    <property type="entry name" value="Rpb7-like"/>
</dbReference>
<evidence type="ECO:0000256" key="6">
    <source>
        <dbReference type="SAM" id="MobiDB-lite"/>
    </source>
</evidence>
<comment type="subcellular location">
    <subcellularLocation>
        <location evidence="1">Nucleus</location>
    </subcellularLocation>
</comment>
<dbReference type="PANTHER" id="PTHR12709:SF1">
    <property type="entry name" value="DNA-DIRECTED RNA POLYMERASE III SUBUNIT RPC8"/>
    <property type="match status" value="1"/>
</dbReference>
<evidence type="ECO:0000256" key="1">
    <source>
        <dbReference type="ARBA" id="ARBA00004123"/>
    </source>
</evidence>
<keyword evidence="3" id="KW-0240">DNA-directed RNA polymerase</keyword>
<protein>
    <recommendedName>
        <fullName evidence="10">RNA polymerase III subunit Rpc25 domain-containing protein</fullName>
    </recommendedName>
</protein>
<keyword evidence="5" id="KW-0539">Nucleus</keyword>
<dbReference type="EMBL" id="HBFW01009603">
    <property type="protein sequence ID" value="CAD8935171.1"/>
    <property type="molecule type" value="Transcribed_RNA"/>
</dbReference>
<organism evidence="9">
    <name type="scientific">Cyclophora tenuis</name>
    <name type="common">Marine diatom</name>
    <dbReference type="NCBI Taxonomy" id="216820"/>
    <lineage>
        <taxon>Eukaryota</taxon>
        <taxon>Sar</taxon>
        <taxon>Stramenopiles</taxon>
        <taxon>Ochrophyta</taxon>
        <taxon>Bacillariophyta</taxon>
        <taxon>Fragilariophyceae</taxon>
        <taxon>Fragilariophycidae</taxon>
        <taxon>Cyclophorales</taxon>
        <taxon>Cyclophoraceae</taxon>
        <taxon>Cyclophora</taxon>
    </lineage>
</organism>
<evidence type="ECO:0000256" key="4">
    <source>
        <dbReference type="ARBA" id="ARBA00023163"/>
    </source>
</evidence>
<dbReference type="Gene3D" id="3.30.1490.120">
    <property type="entry name" value="RNA polymerase Rpb7-like, N-terminal domain"/>
    <property type="match status" value="1"/>
</dbReference>
<feature type="region of interest" description="Disordered" evidence="6">
    <location>
        <begin position="133"/>
        <end position="192"/>
    </location>
</feature>
<sequence length="332" mass="36190">MFALVTVADTVRIAPSMFAQPTLVSVHGEMDKKYPNMVIMDVGLVICRYGDVLQIGDGVIAAGDGGAHHEVIARFVVFRPFVEEVCIGSIVKSTEEGIQVSLGFFEDIFVPAYWMLRPSHYEQESGLWVWTPNYDDDEAGEEPGDEAGGEAEVKDESAVADIEGVKAEPGEGEEEVKGEEEGDENAEDGGDEENRFEMHIGAEIRFKVKSINFTQVTNTAKGVQATTTTTSHSIPTPRKVERTLSVGSAADSSGRVRKRSTSVDLSDADQVPASMSIIASICEDGLGLTSWWENNEEEEGEEEGGEGEAQGEGEEPMEEHEESFFEEPGDYY</sequence>
<feature type="compositionally biased region" description="Acidic residues" evidence="6">
    <location>
        <begin position="294"/>
        <end position="332"/>
    </location>
</feature>
<evidence type="ECO:0008006" key="10">
    <source>
        <dbReference type="Google" id="ProtNLM"/>
    </source>
</evidence>